<dbReference type="InterPro" id="IPR036188">
    <property type="entry name" value="FAD/NAD-bd_sf"/>
</dbReference>
<evidence type="ECO:0000313" key="14">
    <source>
        <dbReference type="EMBL" id="KAF5686029.1"/>
    </source>
</evidence>
<dbReference type="GO" id="GO:0016020">
    <property type="term" value="C:membrane"/>
    <property type="evidence" value="ECO:0007669"/>
    <property type="project" value="UniProtKB-SubCell"/>
</dbReference>
<evidence type="ECO:0000256" key="2">
    <source>
        <dbReference type="ARBA" id="ARBA00004370"/>
    </source>
</evidence>
<feature type="compositionally biased region" description="Polar residues" evidence="11">
    <location>
        <begin position="779"/>
        <end position="790"/>
    </location>
</feature>
<evidence type="ECO:0000256" key="9">
    <source>
        <dbReference type="ARBA" id="ARBA00023033"/>
    </source>
</evidence>
<organism evidence="14 15">
    <name type="scientific">Fusarium circinatum</name>
    <name type="common">Pitch canker fungus</name>
    <name type="synonym">Gibberella circinata</name>
    <dbReference type="NCBI Taxonomy" id="48490"/>
    <lineage>
        <taxon>Eukaryota</taxon>
        <taxon>Fungi</taxon>
        <taxon>Dikarya</taxon>
        <taxon>Ascomycota</taxon>
        <taxon>Pezizomycotina</taxon>
        <taxon>Sordariomycetes</taxon>
        <taxon>Hypocreomycetidae</taxon>
        <taxon>Hypocreales</taxon>
        <taxon>Nectriaceae</taxon>
        <taxon>Fusarium</taxon>
        <taxon>Fusarium fujikuroi species complex</taxon>
    </lineage>
</organism>
<feature type="transmembrane region" description="Helical" evidence="12">
    <location>
        <begin position="705"/>
        <end position="725"/>
    </location>
</feature>
<evidence type="ECO:0000256" key="10">
    <source>
        <dbReference type="ARBA" id="ARBA00023136"/>
    </source>
</evidence>
<accession>A0A8H5X9F7</accession>
<evidence type="ECO:0000256" key="5">
    <source>
        <dbReference type="ARBA" id="ARBA00022692"/>
    </source>
</evidence>
<evidence type="ECO:0000256" key="4">
    <source>
        <dbReference type="ARBA" id="ARBA00022630"/>
    </source>
</evidence>
<dbReference type="Pfam" id="PF01494">
    <property type="entry name" value="FAD_binding_3"/>
    <property type="match status" value="2"/>
</dbReference>
<keyword evidence="8" id="KW-0560">Oxidoreductase</keyword>
<feature type="transmembrane region" description="Helical" evidence="12">
    <location>
        <begin position="745"/>
        <end position="769"/>
    </location>
</feature>
<dbReference type="SUPFAM" id="SSF51905">
    <property type="entry name" value="FAD/NAD(P)-binding domain"/>
    <property type="match status" value="1"/>
</dbReference>
<feature type="region of interest" description="Disordered" evidence="11">
    <location>
        <begin position="779"/>
        <end position="806"/>
    </location>
</feature>
<dbReference type="PANTHER" id="PTHR47356:SF2">
    <property type="entry name" value="FAD-BINDING DOMAIN-CONTAINING PROTEIN-RELATED"/>
    <property type="match status" value="1"/>
</dbReference>
<feature type="transmembrane region" description="Helical" evidence="12">
    <location>
        <begin position="626"/>
        <end position="644"/>
    </location>
</feature>
<dbReference type="EMBL" id="JAAQPE010000098">
    <property type="protein sequence ID" value="KAF5686029.1"/>
    <property type="molecule type" value="Genomic_DNA"/>
</dbReference>
<keyword evidence="7 12" id="KW-1133">Transmembrane helix</keyword>
<name>A0A8H5X9F7_FUSCI</name>
<keyword evidence="4" id="KW-0285">Flavoprotein</keyword>
<evidence type="ECO:0000256" key="1">
    <source>
        <dbReference type="ARBA" id="ARBA00001974"/>
    </source>
</evidence>
<feature type="transmembrane region" description="Helical" evidence="12">
    <location>
        <begin position="553"/>
        <end position="574"/>
    </location>
</feature>
<dbReference type="AlphaFoldDB" id="A0A8H5X9F7"/>
<evidence type="ECO:0000256" key="8">
    <source>
        <dbReference type="ARBA" id="ARBA00023002"/>
    </source>
</evidence>
<comment type="caution">
    <text evidence="14">The sequence shown here is derived from an EMBL/GenBank/DDBJ whole genome shotgun (WGS) entry which is preliminary data.</text>
</comment>
<evidence type="ECO:0000256" key="12">
    <source>
        <dbReference type="SAM" id="Phobius"/>
    </source>
</evidence>
<evidence type="ECO:0000256" key="6">
    <source>
        <dbReference type="ARBA" id="ARBA00022827"/>
    </source>
</evidence>
<dbReference type="Gene3D" id="3.50.50.60">
    <property type="entry name" value="FAD/NAD(P)-binding domain"/>
    <property type="match status" value="1"/>
</dbReference>
<feature type="transmembrane region" description="Helical" evidence="12">
    <location>
        <begin position="594"/>
        <end position="614"/>
    </location>
</feature>
<feature type="transmembrane region" description="Helical" evidence="12">
    <location>
        <begin position="664"/>
        <end position="684"/>
    </location>
</feature>
<dbReference type="Proteomes" id="UP000572754">
    <property type="component" value="Unassembled WGS sequence"/>
</dbReference>
<feature type="domain" description="FAD-binding" evidence="13">
    <location>
        <begin position="268"/>
        <end position="354"/>
    </location>
</feature>
<keyword evidence="10 12" id="KW-0472">Membrane</keyword>
<reference evidence="14 15" key="2">
    <citation type="submission" date="2020-05" db="EMBL/GenBank/DDBJ databases">
        <title>Identification and distribution of gene clusters putatively required for synthesis of sphingolipid metabolism inhibitors in phylogenetically diverse species of the filamentous fungus Fusarium.</title>
        <authorList>
            <person name="Kim H.-S."/>
            <person name="Busman M."/>
            <person name="Brown D.W."/>
            <person name="Divon H."/>
            <person name="Uhlig S."/>
            <person name="Proctor R.H."/>
        </authorList>
    </citation>
    <scope>NUCLEOTIDE SEQUENCE [LARGE SCALE GENOMIC DNA]</scope>
    <source>
        <strain evidence="14 15">NRRL 25331</strain>
    </source>
</reference>
<reference evidence="15" key="1">
    <citation type="journal article" date="2020" name="BMC Genomics">
        <title>Correction to: Identification and distribution of gene clusters required for synthesis of sphingolipid metabolism inhibitors in diverse species of the filamentous fungus Fusarium.</title>
        <authorList>
            <person name="Kim H.S."/>
            <person name="Lohmar J.M."/>
            <person name="Busman M."/>
            <person name="Brown D.W."/>
            <person name="Naumann T.A."/>
            <person name="Divon H.H."/>
            <person name="Lysoe E."/>
            <person name="Uhlig S."/>
            <person name="Proctor R.H."/>
        </authorList>
    </citation>
    <scope>NUCLEOTIDE SEQUENCE [LARGE SCALE GENOMIC DNA]</scope>
    <source>
        <strain evidence="15">NRRL 25331</strain>
    </source>
</reference>
<protein>
    <submittedName>
        <fullName evidence="14">Zeaxanthin epoxidase chloroplastic</fullName>
    </submittedName>
</protein>
<keyword evidence="9" id="KW-0503">Monooxygenase</keyword>
<sequence>MADKHPFRVLIVGASVTGLSLANMLQANGIDFLVLEAYPTVAPQVGASIGLLPHGNRILDQLGLYERVMEIAPPINVFNFRGTNGQILARYEEMDERIIERHGYPMVFLDRQMLLKVLYNNIKDKSKILTNNRVVRAELVNGGVHAVTSDGRIITGDILVGADGMYSTIRSWMWRLAGRLSPGLFDPNEDEAPPCENSCIFGISNPCPGINPGDLHCVFRNSSSYLVTGGPQGRVYWFRFQKLKKKVHGSAIPRYSEKDLQKALSESADDNILSNLKFSTLVENKVNTVITPLVEYVYKQWHLDRIITLGDSAHKAGPRALGGQGGNAAIESAALLTNNLVDALKRSPSGRLTTVQVESMFADVQSRRKPRLALNHRYSHNRANTEALDTPLKNLMAIHMLPLVDEQVVTLGYCSQHPGGEMLDMLPVEHHENLIPYKQELLCEPMSRGSLQWVLVMTYAIFAVVAASTGKFGPASTDGSVPDNYPKSIMGVESALYQSPLTWTDKASILSHEPLKFYVFSNFLQPIAIIMIEGYRGRNKLTPLGLPSLWPMLIQYAGIGVAIPLYYLIYTLISDVEFYWWPLRRFVPLRHAKHILPAYVMSEAIHFGLFLPATHQPRWMQAAKSFWPLIVPVFVGILGSFGSHQTALNPSKTLKVEVTTLSRIYLAAGTFSSLCHWFAITQAARNVDLNMILNFSRPPILDQSLHIAAAQYVGIFVYFLASYVYTVQAVWDLNRVGRANMNLFNASLCILLAFVSLGPGTGVAGVWYIREHAMSRTSFQRKQGVKNPQSHDGGAVKSVASATTTG</sequence>
<evidence type="ECO:0000259" key="13">
    <source>
        <dbReference type="Pfam" id="PF01494"/>
    </source>
</evidence>
<dbReference type="GO" id="GO:0004497">
    <property type="term" value="F:monooxygenase activity"/>
    <property type="evidence" value="ECO:0007669"/>
    <property type="project" value="UniProtKB-KW"/>
</dbReference>
<keyword evidence="6" id="KW-0274">FAD</keyword>
<evidence type="ECO:0000256" key="3">
    <source>
        <dbReference type="ARBA" id="ARBA00007992"/>
    </source>
</evidence>
<keyword evidence="5 12" id="KW-0812">Transmembrane</keyword>
<dbReference type="PANTHER" id="PTHR47356">
    <property type="entry name" value="FAD-DEPENDENT MONOOXYGENASE ASQG-RELATED"/>
    <property type="match status" value="1"/>
</dbReference>
<dbReference type="InterPro" id="IPR002938">
    <property type="entry name" value="FAD-bd"/>
</dbReference>
<feature type="domain" description="FAD-binding" evidence="13">
    <location>
        <begin position="8"/>
        <end position="171"/>
    </location>
</feature>
<comment type="similarity">
    <text evidence="3">Belongs to the paxM FAD-dependent monooxygenase family.</text>
</comment>
<evidence type="ECO:0000256" key="11">
    <source>
        <dbReference type="SAM" id="MobiDB-lite"/>
    </source>
</evidence>
<evidence type="ECO:0000256" key="7">
    <source>
        <dbReference type="ARBA" id="ARBA00022989"/>
    </source>
</evidence>
<gene>
    <name evidence="14" type="ORF">FCIRC_3127</name>
</gene>
<keyword evidence="15" id="KW-1185">Reference proteome</keyword>
<dbReference type="PRINTS" id="PR00420">
    <property type="entry name" value="RNGMNOXGNASE"/>
</dbReference>
<comment type="cofactor">
    <cofactor evidence="1">
        <name>FAD</name>
        <dbReference type="ChEBI" id="CHEBI:57692"/>
    </cofactor>
</comment>
<proteinExistence type="inferred from homology"/>
<comment type="subcellular location">
    <subcellularLocation>
        <location evidence="2">Membrane</location>
    </subcellularLocation>
</comment>
<dbReference type="InterPro" id="IPR050562">
    <property type="entry name" value="FAD_mOase_fung"/>
</dbReference>
<evidence type="ECO:0000313" key="15">
    <source>
        <dbReference type="Proteomes" id="UP000572754"/>
    </source>
</evidence>
<dbReference type="GO" id="GO:0071949">
    <property type="term" value="F:FAD binding"/>
    <property type="evidence" value="ECO:0007669"/>
    <property type="project" value="InterPro"/>
</dbReference>